<comment type="caution">
    <text evidence="2">The sequence shown here is derived from an EMBL/GenBank/DDBJ whole genome shotgun (WGS) entry which is preliminary data.</text>
</comment>
<dbReference type="InterPro" id="IPR000014">
    <property type="entry name" value="PAS"/>
</dbReference>
<protein>
    <submittedName>
        <fullName evidence="2">PAS domain-containing protein</fullName>
    </submittedName>
</protein>
<dbReference type="SUPFAM" id="SSF55785">
    <property type="entry name" value="PYP-like sensor domain (PAS domain)"/>
    <property type="match status" value="1"/>
</dbReference>
<evidence type="ECO:0000259" key="1">
    <source>
        <dbReference type="Pfam" id="PF08447"/>
    </source>
</evidence>
<dbReference type="EMBL" id="JACHEG010000006">
    <property type="protein sequence ID" value="MBB6164672.1"/>
    <property type="molecule type" value="Genomic_DNA"/>
</dbReference>
<evidence type="ECO:0000313" key="3">
    <source>
        <dbReference type="Proteomes" id="UP000547879"/>
    </source>
</evidence>
<dbReference type="CDD" id="cd00130">
    <property type="entry name" value="PAS"/>
    <property type="match status" value="1"/>
</dbReference>
<reference evidence="2 3" key="1">
    <citation type="submission" date="2020-08" db="EMBL/GenBank/DDBJ databases">
        <title>Genomic Encyclopedia of Type Strains, Phase IV (KMG-IV): sequencing the most valuable type-strain genomes for metagenomic binning, comparative biology and taxonomic classification.</title>
        <authorList>
            <person name="Goeker M."/>
        </authorList>
    </citation>
    <scope>NUCLEOTIDE SEQUENCE [LARGE SCALE GENOMIC DNA]</scope>
    <source>
        <strain evidence="2 3">DSM 100734</strain>
    </source>
</reference>
<dbReference type="InterPro" id="IPR013655">
    <property type="entry name" value="PAS_fold_3"/>
</dbReference>
<keyword evidence="3" id="KW-1185">Reference proteome</keyword>
<proteinExistence type="predicted"/>
<accession>A0A7W9Y9T7</accession>
<sequence length="127" mass="14127">MAQVVGEAPPEADFFTWDVPENILYADGALANLFGLNPVVASQGLPIESYLDRVHQEDRPQLAKTIRDSIVTDRPQNETYRVMNAEGHYAFVTGYGRGFRNKDGDIIRYVGIVVPINAPMSPSKHTH</sequence>
<evidence type="ECO:0000313" key="2">
    <source>
        <dbReference type="EMBL" id="MBB6164672.1"/>
    </source>
</evidence>
<dbReference type="Proteomes" id="UP000547879">
    <property type="component" value="Unassembled WGS sequence"/>
</dbReference>
<organism evidence="2 3">
    <name type="scientific">Rhizobium wenxiniae</name>
    <dbReference type="NCBI Taxonomy" id="1737357"/>
    <lineage>
        <taxon>Bacteria</taxon>
        <taxon>Pseudomonadati</taxon>
        <taxon>Pseudomonadota</taxon>
        <taxon>Alphaproteobacteria</taxon>
        <taxon>Hyphomicrobiales</taxon>
        <taxon>Rhizobiaceae</taxon>
        <taxon>Rhizobium/Agrobacterium group</taxon>
        <taxon>Rhizobium</taxon>
    </lineage>
</organism>
<dbReference type="RefSeq" id="WP_244654475.1">
    <property type="nucleotide sequence ID" value="NZ_BMHW01000005.1"/>
</dbReference>
<dbReference type="AlphaFoldDB" id="A0A7W9Y9T7"/>
<gene>
    <name evidence="2" type="ORF">HNQ72_004517</name>
</gene>
<feature type="domain" description="PAS fold-3" evidence="1">
    <location>
        <begin position="23"/>
        <end position="113"/>
    </location>
</feature>
<name>A0A7W9Y9T7_9HYPH</name>
<dbReference type="InterPro" id="IPR035965">
    <property type="entry name" value="PAS-like_dom_sf"/>
</dbReference>
<dbReference type="Gene3D" id="3.30.450.20">
    <property type="entry name" value="PAS domain"/>
    <property type="match status" value="1"/>
</dbReference>
<dbReference type="Pfam" id="PF08447">
    <property type="entry name" value="PAS_3"/>
    <property type="match status" value="1"/>
</dbReference>